<dbReference type="Gene3D" id="2.90.10.10">
    <property type="entry name" value="Bulb-type lectin domain"/>
    <property type="match status" value="1"/>
</dbReference>
<dbReference type="SUPFAM" id="SSF51110">
    <property type="entry name" value="alpha-D-mannose-specific plant lectins"/>
    <property type="match status" value="1"/>
</dbReference>
<dbReference type="EMBL" id="JACMSC010000004">
    <property type="protein sequence ID" value="KAG6525110.1"/>
    <property type="molecule type" value="Genomic_DNA"/>
</dbReference>
<protein>
    <recommendedName>
        <fullName evidence="1">Bulb-type lectin domain-containing protein</fullName>
    </recommendedName>
</protein>
<keyword evidence="3" id="KW-1185">Reference proteome</keyword>
<dbReference type="PANTHER" id="PTHR32444">
    <property type="entry name" value="BULB-TYPE LECTIN DOMAIN-CONTAINING PROTEIN"/>
    <property type="match status" value="1"/>
</dbReference>
<dbReference type="AlphaFoldDB" id="A0A8J5HGW6"/>
<dbReference type="InterPro" id="IPR036426">
    <property type="entry name" value="Bulb-type_lectin_dom_sf"/>
</dbReference>
<dbReference type="Proteomes" id="UP000734854">
    <property type="component" value="Unassembled WGS sequence"/>
</dbReference>
<reference evidence="2 3" key="1">
    <citation type="submission" date="2020-08" db="EMBL/GenBank/DDBJ databases">
        <title>Plant Genome Project.</title>
        <authorList>
            <person name="Zhang R.-G."/>
        </authorList>
    </citation>
    <scope>NUCLEOTIDE SEQUENCE [LARGE SCALE GENOMIC DNA]</scope>
    <source>
        <tissue evidence="2">Rhizome</tissue>
    </source>
</reference>
<dbReference type="CDD" id="cd00028">
    <property type="entry name" value="B_lectin"/>
    <property type="match status" value="1"/>
</dbReference>
<dbReference type="GO" id="GO:0051707">
    <property type="term" value="P:response to other organism"/>
    <property type="evidence" value="ECO:0007669"/>
    <property type="project" value="UniProtKB-ARBA"/>
</dbReference>
<dbReference type="PANTHER" id="PTHR32444:SF247">
    <property type="entry name" value="OS01G0958200 PROTEIN"/>
    <property type="match status" value="1"/>
</dbReference>
<comment type="caution">
    <text evidence="2">The sequence shown here is derived from an EMBL/GenBank/DDBJ whole genome shotgun (WGS) entry which is preliminary data.</text>
</comment>
<sequence length="286" mass="31984">MFQLGFFSPVNDSEIAYIGIWYYNLPPRKNKVVWVANRNKYVDTSMASLNLTSDGNLVLLEEGTKVWSTGTSAELYSACLQLLDSGNLMLTAGNSDRAPWESFDHASDNLLHGMKLGFNFRTNTSWQEIWFNASGTRAKKATTFILQQQDSMASEKNFVQLAIPHFDSHYDHWSMLTKNFLRSKEYWLIVEFGIQAPTTDAGFTNVHKIELEERKLKDLKHTPTTDTLPASQDAFTGSGISSLGYLRYATSGIPPRREPGSDGNYDAVTISLPDTAPCSTVSLVIE</sequence>
<dbReference type="Pfam" id="PF01453">
    <property type="entry name" value="B_lectin"/>
    <property type="match status" value="1"/>
</dbReference>
<evidence type="ECO:0000313" key="2">
    <source>
        <dbReference type="EMBL" id="KAG6525110.1"/>
    </source>
</evidence>
<dbReference type="InterPro" id="IPR001480">
    <property type="entry name" value="Bulb-type_lectin_dom"/>
</dbReference>
<proteinExistence type="predicted"/>
<organism evidence="2 3">
    <name type="scientific">Zingiber officinale</name>
    <name type="common">Ginger</name>
    <name type="synonym">Amomum zingiber</name>
    <dbReference type="NCBI Taxonomy" id="94328"/>
    <lineage>
        <taxon>Eukaryota</taxon>
        <taxon>Viridiplantae</taxon>
        <taxon>Streptophyta</taxon>
        <taxon>Embryophyta</taxon>
        <taxon>Tracheophyta</taxon>
        <taxon>Spermatophyta</taxon>
        <taxon>Magnoliopsida</taxon>
        <taxon>Liliopsida</taxon>
        <taxon>Zingiberales</taxon>
        <taxon>Zingiberaceae</taxon>
        <taxon>Zingiber</taxon>
    </lineage>
</organism>
<dbReference type="SMART" id="SM00108">
    <property type="entry name" value="B_lectin"/>
    <property type="match status" value="1"/>
</dbReference>
<accession>A0A8J5HGW6</accession>
<evidence type="ECO:0000313" key="3">
    <source>
        <dbReference type="Proteomes" id="UP000734854"/>
    </source>
</evidence>
<dbReference type="PROSITE" id="PS50927">
    <property type="entry name" value="BULB_LECTIN"/>
    <property type="match status" value="1"/>
</dbReference>
<gene>
    <name evidence="2" type="ORF">ZIOFF_015062</name>
</gene>
<name>A0A8J5HGW6_ZINOF</name>
<evidence type="ECO:0000259" key="1">
    <source>
        <dbReference type="PROSITE" id="PS50927"/>
    </source>
</evidence>
<feature type="domain" description="Bulb-type lectin" evidence="1">
    <location>
        <begin position="1"/>
        <end position="103"/>
    </location>
</feature>